<accession>A0A2T2X4Z3</accession>
<dbReference type="GO" id="GO:0016887">
    <property type="term" value="F:ATP hydrolysis activity"/>
    <property type="evidence" value="ECO:0007669"/>
    <property type="project" value="InterPro"/>
</dbReference>
<dbReference type="Pfam" id="PF00005">
    <property type="entry name" value="ABC_tran"/>
    <property type="match status" value="1"/>
</dbReference>
<dbReference type="InterPro" id="IPR051782">
    <property type="entry name" value="ABC_Transporter_VariousFunc"/>
</dbReference>
<dbReference type="SMART" id="SM00382">
    <property type="entry name" value="AAA"/>
    <property type="match status" value="1"/>
</dbReference>
<evidence type="ECO:0000259" key="4">
    <source>
        <dbReference type="PROSITE" id="PS50893"/>
    </source>
</evidence>
<comment type="caution">
    <text evidence="5">The sequence shown here is derived from an EMBL/GenBank/DDBJ whole genome shotgun (WGS) entry which is preliminary data.</text>
</comment>
<gene>
    <name evidence="5" type="ORF">C7B47_02250</name>
</gene>
<organism evidence="5 6">
    <name type="scientific">Sulfobacillus thermosulfidooxidans</name>
    <dbReference type="NCBI Taxonomy" id="28034"/>
    <lineage>
        <taxon>Bacteria</taxon>
        <taxon>Bacillati</taxon>
        <taxon>Bacillota</taxon>
        <taxon>Clostridia</taxon>
        <taxon>Eubacteriales</taxon>
        <taxon>Clostridiales Family XVII. Incertae Sedis</taxon>
        <taxon>Sulfobacillus</taxon>
    </lineage>
</organism>
<dbReference type="EMBL" id="PXYX01000002">
    <property type="protein sequence ID" value="PSR29562.1"/>
    <property type="molecule type" value="Genomic_DNA"/>
</dbReference>
<dbReference type="Proteomes" id="UP000242705">
    <property type="component" value="Unassembled WGS sequence"/>
</dbReference>
<sequence>MHSLAIFWRVKREVCAELVHVEVNDLSVKYGSYQALQHVSLNIPGGEYWILLGENGAGKSTLLRCLAIWMRPTEGSIVIDGYNTEHDERILRSRIKFVPDTPAFYAELTAWEHAELVATLHHLEDWNIQAQKLFQLFSLDQHKNAYPASYSRGMQYKLALLLSLLVKPDLLLLDEPFGPLDPASQSQLATVLGRLCRDEHMTVIVSTHLLPESIQPDHLVFLNQGRILLDQSWDMVIEKYPGAVSSLPYRLTYSLLEDSAGAEFSHE</sequence>
<dbReference type="SUPFAM" id="SSF52540">
    <property type="entry name" value="P-loop containing nucleoside triphosphate hydrolases"/>
    <property type="match status" value="1"/>
</dbReference>
<dbReference type="GO" id="GO:0005524">
    <property type="term" value="F:ATP binding"/>
    <property type="evidence" value="ECO:0007669"/>
    <property type="project" value="UniProtKB-KW"/>
</dbReference>
<evidence type="ECO:0000256" key="1">
    <source>
        <dbReference type="ARBA" id="ARBA00022448"/>
    </source>
</evidence>
<dbReference type="AlphaFoldDB" id="A0A2T2X4Z3"/>
<reference evidence="5 6" key="1">
    <citation type="journal article" date="2014" name="BMC Genomics">
        <title>Comparison of environmental and isolate Sulfobacillus genomes reveals diverse carbon, sulfur, nitrogen, and hydrogen metabolisms.</title>
        <authorList>
            <person name="Justice N.B."/>
            <person name="Norman A."/>
            <person name="Brown C.T."/>
            <person name="Singh A."/>
            <person name="Thomas B.C."/>
            <person name="Banfield J.F."/>
        </authorList>
    </citation>
    <scope>NUCLEOTIDE SEQUENCE [LARGE SCALE GENOMIC DNA]</scope>
    <source>
        <strain evidence="5">AMDSBA5</strain>
    </source>
</reference>
<evidence type="ECO:0000313" key="5">
    <source>
        <dbReference type="EMBL" id="PSR29562.1"/>
    </source>
</evidence>
<keyword evidence="1" id="KW-0813">Transport</keyword>
<keyword evidence="3 5" id="KW-0067">ATP-binding</keyword>
<feature type="domain" description="ABC transporter" evidence="4">
    <location>
        <begin position="21"/>
        <end position="249"/>
    </location>
</feature>
<dbReference type="InterPro" id="IPR003439">
    <property type="entry name" value="ABC_transporter-like_ATP-bd"/>
</dbReference>
<evidence type="ECO:0000313" key="6">
    <source>
        <dbReference type="Proteomes" id="UP000242705"/>
    </source>
</evidence>
<dbReference type="PANTHER" id="PTHR42939">
    <property type="entry name" value="ABC TRANSPORTER ATP-BINDING PROTEIN ALBC-RELATED"/>
    <property type="match status" value="1"/>
</dbReference>
<name>A0A2T2X4Z3_SULTH</name>
<evidence type="ECO:0000256" key="3">
    <source>
        <dbReference type="ARBA" id="ARBA00022840"/>
    </source>
</evidence>
<dbReference type="InterPro" id="IPR027417">
    <property type="entry name" value="P-loop_NTPase"/>
</dbReference>
<dbReference type="CDD" id="cd03230">
    <property type="entry name" value="ABC_DR_subfamily_A"/>
    <property type="match status" value="1"/>
</dbReference>
<dbReference type="Gene3D" id="3.40.50.300">
    <property type="entry name" value="P-loop containing nucleotide triphosphate hydrolases"/>
    <property type="match status" value="1"/>
</dbReference>
<dbReference type="InterPro" id="IPR003593">
    <property type="entry name" value="AAA+_ATPase"/>
</dbReference>
<protein>
    <submittedName>
        <fullName evidence="5">ABC transporter ATP-binding protein</fullName>
    </submittedName>
</protein>
<dbReference type="PANTHER" id="PTHR42939:SF1">
    <property type="entry name" value="ABC TRANSPORTER ATP-BINDING PROTEIN ALBC-RELATED"/>
    <property type="match status" value="1"/>
</dbReference>
<dbReference type="PROSITE" id="PS50893">
    <property type="entry name" value="ABC_TRANSPORTER_2"/>
    <property type="match status" value="1"/>
</dbReference>
<evidence type="ECO:0000256" key="2">
    <source>
        <dbReference type="ARBA" id="ARBA00022741"/>
    </source>
</evidence>
<proteinExistence type="predicted"/>
<keyword evidence="2" id="KW-0547">Nucleotide-binding</keyword>